<keyword evidence="1" id="KW-0805">Transcription regulation</keyword>
<gene>
    <name evidence="6" type="ORF">GGQ61_003899</name>
</gene>
<dbReference type="AlphaFoldDB" id="A0A840A6Q1"/>
<protein>
    <submittedName>
        <fullName evidence="6">CRP-like cAMP-binding protein</fullName>
    </submittedName>
</protein>
<dbReference type="GO" id="GO:0005829">
    <property type="term" value="C:cytosol"/>
    <property type="evidence" value="ECO:0007669"/>
    <property type="project" value="TreeGrafter"/>
</dbReference>
<feature type="domain" description="HTH crp-type" evidence="5">
    <location>
        <begin position="151"/>
        <end position="218"/>
    </location>
</feature>
<dbReference type="Proteomes" id="UP000530564">
    <property type="component" value="Unassembled WGS sequence"/>
</dbReference>
<dbReference type="PANTHER" id="PTHR24567">
    <property type="entry name" value="CRP FAMILY TRANSCRIPTIONAL REGULATORY PROTEIN"/>
    <property type="match status" value="1"/>
</dbReference>
<dbReference type="EMBL" id="JACIDK010000007">
    <property type="protein sequence ID" value="MBB3893161.1"/>
    <property type="molecule type" value="Genomic_DNA"/>
</dbReference>
<dbReference type="RefSeq" id="WP_183776402.1">
    <property type="nucleotide sequence ID" value="NZ_JACIDK010000007.1"/>
</dbReference>
<dbReference type="InterPro" id="IPR050397">
    <property type="entry name" value="Env_Response_Regulators"/>
</dbReference>
<evidence type="ECO:0000256" key="3">
    <source>
        <dbReference type="ARBA" id="ARBA00023163"/>
    </source>
</evidence>
<accession>A0A840A6Q1</accession>
<dbReference type="PROSITE" id="PS50042">
    <property type="entry name" value="CNMP_BINDING_3"/>
    <property type="match status" value="1"/>
</dbReference>
<organism evidence="6 7">
    <name type="scientific">Phenylobacterium haematophilum</name>
    <dbReference type="NCBI Taxonomy" id="98513"/>
    <lineage>
        <taxon>Bacteria</taxon>
        <taxon>Pseudomonadati</taxon>
        <taxon>Pseudomonadota</taxon>
        <taxon>Alphaproteobacteria</taxon>
        <taxon>Caulobacterales</taxon>
        <taxon>Caulobacteraceae</taxon>
        <taxon>Phenylobacterium</taxon>
    </lineage>
</organism>
<evidence type="ECO:0000259" key="5">
    <source>
        <dbReference type="PROSITE" id="PS51063"/>
    </source>
</evidence>
<dbReference type="SUPFAM" id="SSF46785">
    <property type="entry name" value="Winged helix' DNA-binding domain"/>
    <property type="match status" value="1"/>
</dbReference>
<dbReference type="InterPro" id="IPR000595">
    <property type="entry name" value="cNMP-bd_dom"/>
</dbReference>
<dbReference type="InterPro" id="IPR012318">
    <property type="entry name" value="HTH_CRP"/>
</dbReference>
<feature type="domain" description="Cyclic nucleotide-binding" evidence="4">
    <location>
        <begin position="47"/>
        <end position="119"/>
    </location>
</feature>
<dbReference type="GO" id="GO:0003700">
    <property type="term" value="F:DNA-binding transcription factor activity"/>
    <property type="evidence" value="ECO:0007669"/>
    <property type="project" value="TreeGrafter"/>
</dbReference>
<evidence type="ECO:0000313" key="6">
    <source>
        <dbReference type="EMBL" id="MBB3893161.1"/>
    </source>
</evidence>
<dbReference type="InterPro" id="IPR036390">
    <property type="entry name" value="WH_DNA-bd_sf"/>
</dbReference>
<keyword evidence="2" id="KW-0238">DNA-binding</keyword>
<dbReference type="InterPro" id="IPR036388">
    <property type="entry name" value="WH-like_DNA-bd_sf"/>
</dbReference>
<evidence type="ECO:0000256" key="1">
    <source>
        <dbReference type="ARBA" id="ARBA00023015"/>
    </source>
</evidence>
<dbReference type="Pfam" id="PF00027">
    <property type="entry name" value="cNMP_binding"/>
    <property type="match status" value="1"/>
</dbReference>
<evidence type="ECO:0000259" key="4">
    <source>
        <dbReference type="PROSITE" id="PS50042"/>
    </source>
</evidence>
<dbReference type="PROSITE" id="PS51063">
    <property type="entry name" value="HTH_CRP_2"/>
    <property type="match status" value="1"/>
</dbReference>
<keyword evidence="7" id="KW-1185">Reference proteome</keyword>
<dbReference type="GO" id="GO:0003677">
    <property type="term" value="F:DNA binding"/>
    <property type="evidence" value="ECO:0007669"/>
    <property type="project" value="UniProtKB-KW"/>
</dbReference>
<dbReference type="InterPro" id="IPR014710">
    <property type="entry name" value="RmlC-like_jellyroll"/>
</dbReference>
<reference evidence="6 7" key="1">
    <citation type="submission" date="2020-08" db="EMBL/GenBank/DDBJ databases">
        <title>Genomic Encyclopedia of Type Strains, Phase IV (KMG-IV): sequencing the most valuable type-strain genomes for metagenomic binning, comparative biology and taxonomic classification.</title>
        <authorList>
            <person name="Goeker M."/>
        </authorList>
    </citation>
    <scope>NUCLEOTIDE SEQUENCE [LARGE SCALE GENOMIC DNA]</scope>
    <source>
        <strain evidence="6 7">DSM 21793</strain>
    </source>
</reference>
<evidence type="ECO:0000313" key="7">
    <source>
        <dbReference type="Proteomes" id="UP000530564"/>
    </source>
</evidence>
<dbReference type="CDD" id="cd00038">
    <property type="entry name" value="CAP_ED"/>
    <property type="match status" value="1"/>
</dbReference>
<comment type="caution">
    <text evidence="6">The sequence shown here is derived from an EMBL/GenBank/DDBJ whole genome shotgun (WGS) entry which is preliminary data.</text>
</comment>
<dbReference type="Gene3D" id="2.60.120.10">
    <property type="entry name" value="Jelly Rolls"/>
    <property type="match status" value="1"/>
</dbReference>
<sequence>MSDDRRLALDVLASAGWLAPYGDEMAQALLAEGQLARLAAGRWAQAEGDEETGLLAVIEGAVDLYCQAPGDREVRFNQAGPGAALGQSVAFGGGPRIVTAVCAQDSLLLRVSDAGLERIARTRPEIWRALAGLVYLQLRGAVHLAADAISLPPRQRLASRLAAMVRSRLGPPRLPLSQQALAEMVGLSRKTVNGLLAEFARERLIALDYGAVEVLDLRRLERVAES</sequence>
<dbReference type="SMART" id="SM00419">
    <property type="entry name" value="HTH_CRP"/>
    <property type="match status" value="1"/>
</dbReference>
<dbReference type="Pfam" id="PF13545">
    <property type="entry name" value="HTH_Crp_2"/>
    <property type="match status" value="1"/>
</dbReference>
<name>A0A840A6Q1_9CAUL</name>
<evidence type="ECO:0000256" key="2">
    <source>
        <dbReference type="ARBA" id="ARBA00023125"/>
    </source>
</evidence>
<keyword evidence="3" id="KW-0804">Transcription</keyword>
<proteinExistence type="predicted"/>
<dbReference type="PANTHER" id="PTHR24567:SF74">
    <property type="entry name" value="HTH-TYPE TRANSCRIPTIONAL REGULATOR ARCR"/>
    <property type="match status" value="1"/>
</dbReference>
<dbReference type="Gene3D" id="1.10.10.10">
    <property type="entry name" value="Winged helix-like DNA-binding domain superfamily/Winged helix DNA-binding domain"/>
    <property type="match status" value="1"/>
</dbReference>
<dbReference type="InterPro" id="IPR018490">
    <property type="entry name" value="cNMP-bd_dom_sf"/>
</dbReference>
<dbReference type="SUPFAM" id="SSF51206">
    <property type="entry name" value="cAMP-binding domain-like"/>
    <property type="match status" value="1"/>
</dbReference>